<evidence type="ECO:0000313" key="3">
    <source>
        <dbReference type="Proteomes" id="UP001244341"/>
    </source>
</evidence>
<proteinExistence type="predicted"/>
<dbReference type="CDD" id="cd14686">
    <property type="entry name" value="bZIP"/>
    <property type="match status" value="1"/>
</dbReference>
<accession>A0ABY8UN91</accession>
<dbReference type="Proteomes" id="UP001244341">
    <property type="component" value="Chromosome 15b"/>
</dbReference>
<evidence type="ECO:0000313" key="2">
    <source>
        <dbReference type="EMBL" id="WIA23019.1"/>
    </source>
</evidence>
<gene>
    <name evidence="2" type="ORF">OEZ85_001369</name>
</gene>
<dbReference type="EMBL" id="CP126222">
    <property type="protein sequence ID" value="WIA23019.1"/>
    <property type="molecule type" value="Genomic_DNA"/>
</dbReference>
<keyword evidence="1" id="KW-0175">Coiled coil</keyword>
<keyword evidence="3" id="KW-1185">Reference proteome</keyword>
<evidence type="ECO:0008006" key="4">
    <source>
        <dbReference type="Google" id="ProtNLM"/>
    </source>
</evidence>
<reference evidence="2 3" key="1">
    <citation type="submission" date="2023-05" db="EMBL/GenBank/DDBJ databases">
        <title>A 100% complete, gapless, phased diploid assembly of the Scenedesmus obliquus UTEX 3031 genome.</title>
        <authorList>
            <person name="Biondi T.C."/>
            <person name="Hanschen E.R."/>
            <person name="Kwon T."/>
            <person name="Eng W."/>
            <person name="Kruse C.P.S."/>
            <person name="Koehler S.I."/>
            <person name="Kunde Y."/>
            <person name="Gleasner C.D."/>
            <person name="You Mak K.T."/>
            <person name="Polle J."/>
            <person name="Hovde B.T."/>
            <person name="Starkenburg S.R."/>
        </authorList>
    </citation>
    <scope>NUCLEOTIDE SEQUENCE [LARGE SCALE GENOMIC DNA]</scope>
    <source>
        <strain evidence="2 3">DOE0152z</strain>
    </source>
</reference>
<protein>
    <recommendedName>
        <fullName evidence="4">BZIP domain-containing protein</fullName>
    </recommendedName>
</protein>
<organism evidence="2 3">
    <name type="scientific">Tetradesmus obliquus</name>
    <name type="common">Green alga</name>
    <name type="synonym">Acutodesmus obliquus</name>
    <dbReference type="NCBI Taxonomy" id="3088"/>
    <lineage>
        <taxon>Eukaryota</taxon>
        <taxon>Viridiplantae</taxon>
        <taxon>Chlorophyta</taxon>
        <taxon>core chlorophytes</taxon>
        <taxon>Chlorophyceae</taxon>
        <taxon>CS clade</taxon>
        <taxon>Sphaeropleales</taxon>
        <taxon>Scenedesmaceae</taxon>
        <taxon>Tetradesmus</taxon>
    </lineage>
</organism>
<sequence length="386" mass="39700">MAAAAGPKKRGRPPLNPGKYSRGYLAIKAYRQRKKGMVEGMEADIAAMQEQVMQLEAEHAALQLKHHVLQAAIASSDEVLSQMASLQLHTPTAVTSSTSSSSSSSSTGSLGASREAAAAALDSALAAVQGASSAAAHPGDANWAAVLARVEYELQRGATLSQQQAQQRSHTAAIAAAGRYKAYVSGTAEHLAQGLLPSNAAQQQQRSASPASPAANSSSSGFAAFPLAIGDLLQLAQLQHGLQEPAGGPSCSHSVLLNLENGASVEVGRDFWENVAQQVPAPASPQQQQQLEALMEVYSAALGRLAQDRQQLADTLAAGSAGSGIEGGAGLAAAAEAYAARACAMTLSYEWALQGLLSNEQVAKMCMACWPYLPVVGAVVSSMLGQ</sequence>
<evidence type="ECO:0000256" key="1">
    <source>
        <dbReference type="SAM" id="Coils"/>
    </source>
</evidence>
<feature type="coiled-coil region" evidence="1">
    <location>
        <begin position="31"/>
        <end position="65"/>
    </location>
</feature>
<name>A0ABY8UN91_TETOB</name>